<keyword evidence="8" id="KW-1185">Reference proteome</keyword>
<dbReference type="Pfam" id="PF07782">
    <property type="entry name" value="DC_STAMP"/>
    <property type="match status" value="1"/>
</dbReference>
<reference evidence="7" key="2">
    <citation type="journal article" date="2023" name="Infect Dis Poverty">
        <title>Chromosome-scale genome of the human blood fluke Schistosoma mekongi and its implications for public health.</title>
        <authorList>
            <person name="Zhou M."/>
            <person name="Xu L."/>
            <person name="Xu D."/>
            <person name="Chen W."/>
            <person name="Khan J."/>
            <person name="Hu Y."/>
            <person name="Huang H."/>
            <person name="Wei H."/>
            <person name="Zhang Y."/>
            <person name="Chusongsang P."/>
            <person name="Tanasarnprasert K."/>
            <person name="Hu X."/>
            <person name="Limpanont Y."/>
            <person name="Lv Z."/>
        </authorList>
    </citation>
    <scope>NUCLEOTIDE SEQUENCE</scope>
    <source>
        <strain evidence="7">LV_2022a</strain>
    </source>
</reference>
<protein>
    <recommendedName>
        <fullName evidence="6">Dendritic cell-specific transmembrane protein-like domain-containing protein</fullName>
    </recommendedName>
</protein>
<evidence type="ECO:0000256" key="3">
    <source>
        <dbReference type="ARBA" id="ARBA00022989"/>
    </source>
</evidence>
<name>A0AAE1ZGV0_SCHME</name>
<evidence type="ECO:0000256" key="2">
    <source>
        <dbReference type="ARBA" id="ARBA00022692"/>
    </source>
</evidence>
<evidence type="ECO:0000259" key="6">
    <source>
        <dbReference type="Pfam" id="PF07782"/>
    </source>
</evidence>
<proteinExistence type="predicted"/>
<evidence type="ECO:0000256" key="4">
    <source>
        <dbReference type="ARBA" id="ARBA00023136"/>
    </source>
</evidence>
<dbReference type="InterPro" id="IPR012858">
    <property type="entry name" value="DC_STAMP-like"/>
</dbReference>
<feature type="transmembrane region" description="Helical" evidence="5">
    <location>
        <begin position="77"/>
        <end position="101"/>
    </location>
</feature>
<organism evidence="7 8">
    <name type="scientific">Schistosoma mekongi</name>
    <name type="common">Parasitic worm</name>
    <dbReference type="NCBI Taxonomy" id="38744"/>
    <lineage>
        <taxon>Eukaryota</taxon>
        <taxon>Metazoa</taxon>
        <taxon>Spiralia</taxon>
        <taxon>Lophotrochozoa</taxon>
        <taxon>Platyhelminthes</taxon>
        <taxon>Trematoda</taxon>
        <taxon>Digenea</taxon>
        <taxon>Strigeidida</taxon>
        <taxon>Schistosomatoidea</taxon>
        <taxon>Schistosomatidae</taxon>
        <taxon>Schistosoma</taxon>
    </lineage>
</organism>
<dbReference type="InterPro" id="IPR008952">
    <property type="entry name" value="Tetraspanin_EC2_sf"/>
</dbReference>
<keyword evidence="4 5" id="KW-0472">Membrane</keyword>
<dbReference type="EMBL" id="JALJAT010000002">
    <property type="protein sequence ID" value="KAK4473718.1"/>
    <property type="molecule type" value="Genomic_DNA"/>
</dbReference>
<feature type="transmembrane region" description="Helical" evidence="5">
    <location>
        <begin position="1152"/>
        <end position="1171"/>
    </location>
</feature>
<reference evidence="7" key="1">
    <citation type="submission" date="2022-04" db="EMBL/GenBank/DDBJ databases">
        <authorList>
            <person name="Xu L."/>
            <person name="Lv Z."/>
        </authorList>
    </citation>
    <scope>NUCLEOTIDE SEQUENCE</scope>
    <source>
        <strain evidence="7">LV_2022a</strain>
    </source>
</reference>
<evidence type="ECO:0000256" key="1">
    <source>
        <dbReference type="ARBA" id="ARBA00004141"/>
    </source>
</evidence>
<accession>A0AAE1ZGV0</accession>
<dbReference type="SUPFAM" id="SSF48652">
    <property type="entry name" value="Tetraspanin"/>
    <property type="match status" value="1"/>
</dbReference>
<feature type="transmembrane region" description="Helical" evidence="5">
    <location>
        <begin position="1032"/>
        <end position="1051"/>
    </location>
</feature>
<comment type="caution">
    <text evidence="7">The sequence shown here is derived from an EMBL/GenBank/DDBJ whole genome shotgun (WGS) entry which is preliminary data.</text>
</comment>
<dbReference type="AlphaFoldDB" id="A0AAE1ZGV0"/>
<dbReference type="Proteomes" id="UP001292079">
    <property type="component" value="Unassembled WGS sequence"/>
</dbReference>
<sequence>MAFNIQLNLPTNLITKEFNLKLNIVHRLKSHLYTEITLSICCSIICTMYWILILMIKLNFNNLNDYQLKINKYLVDFWHLFIIPYIVFSLLLSIYTMLILMDDIGFIKDDISNYINQIFDILNSRESTVSQKVQFLNHLESLQYDFSCCGANSYMNWLLNNHPLLISTLKRVYSLNDTSKELLFGPWMSSKSTELLPFTCCDGNKTFYCSMELLYSNKEWNAKKTGFIIPIYSSDCVTSITSQITSELDSMSWMYSSTSVGLHVFQILVNINTYGNVLANIPCNDKFLFLPKFIHNLRRYSKRSVQYNTSPLPDETRQITHNDMPRTYTTCSVLAKDVKALDKFEEGIYQSGLTKNLTDIQGLQNKFETSADSLKPRSDKCSDDSRELRNFKTTLRPDDARQKCCFYESIGYVSNSQLLNICQSFYLFAEPSKKERNNLCEGNENISRILKDSLKQSTYVTYLPKLNFKINKLDEYSKFHYYLRKCLPLFEALLYTEGSEQENKEADFIYGGFLIFVLRRIIFIIFGYISSKIIMLVIRNIQFPNDKLIETKHLNIGYYEQDLWNKAKLINVEAVEKLSDTFLMTTLIISALISLRVRCLLLLIIPTFGLTVGHIFLVNQLVYTLFAGPLTSIKNNMKVLENDLICLEEAAHNIPEGSDKLNYNDHANYAAKYMPTDIALFYNKSNYLTTSLTMLELMNEAGKNLSEAVAEYMHSLPSLDKLVDNYKAFTNMLEKSYPEFDFISKTFQNEAKKLSYEMNERFQARHDEYYRNVKIQHSQQLNSNKINMNTVNNEMKHTQLEFTMLNYLLHKCIAIYERKFSICLNESKIICEKLTKNHKLHGIWLNDLCADYYQSNEFCELFAYIKNIKDKCTLDVKSFDLEFGFSNYLNELYKLINGFNNNTMKIEILLNESDINKQNIEWINVEKEINDVQYIDKTDKHITDNYLNTIILSTSLLRLIFILLIYLAHKYISYYLLNVNVDNLYHGKICELGGDHYLNEDIKKVFPRRSGEKLSVSLNHFSHTWLSIKQSFMNLLFVIIFGLILMFVFYLDSQIFYVVNLLNDLLLSDTEYMYDISDSDQRVTISTNETRANNTYTEDNFASVTGNGTFKMVTARMLQIIKQLNYKRLDDSIDHCVTHAHETSSEYKFHFYSTWLIFMLLAVTTPTMLCLRQRIVVFFYPQKEKIRRAALCNYLLTQRCNYFTKLHQRNFSHGGRDCIQECVEHLSQ</sequence>
<evidence type="ECO:0000313" key="8">
    <source>
        <dbReference type="Proteomes" id="UP001292079"/>
    </source>
</evidence>
<feature type="domain" description="Dendritic cell-specific transmembrane protein-like" evidence="6">
    <location>
        <begin position="1013"/>
        <end position="1189"/>
    </location>
</feature>
<feature type="transmembrane region" description="Helical" evidence="5">
    <location>
        <begin position="508"/>
        <end position="529"/>
    </location>
</feature>
<comment type="subcellular location">
    <subcellularLocation>
        <location evidence="1">Membrane</location>
        <topology evidence="1">Multi-pass membrane protein</topology>
    </subcellularLocation>
</comment>
<evidence type="ECO:0000256" key="5">
    <source>
        <dbReference type="SAM" id="Phobius"/>
    </source>
</evidence>
<dbReference type="GO" id="GO:0016020">
    <property type="term" value="C:membrane"/>
    <property type="evidence" value="ECO:0007669"/>
    <property type="project" value="UniProtKB-SubCell"/>
</dbReference>
<gene>
    <name evidence="7" type="ORF">MN116_003062</name>
</gene>
<feature type="transmembrane region" description="Helical" evidence="5">
    <location>
        <begin position="600"/>
        <end position="626"/>
    </location>
</feature>
<feature type="transmembrane region" description="Helical" evidence="5">
    <location>
        <begin position="36"/>
        <end position="56"/>
    </location>
</feature>
<dbReference type="InterPro" id="IPR018499">
    <property type="entry name" value="Tetraspanin/Peripherin"/>
</dbReference>
<keyword evidence="2 5" id="KW-0812">Transmembrane</keyword>
<dbReference type="Gene3D" id="1.10.1450.10">
    <property type="entry name" value="Tetraspanin"/>
    <property type="match status" value="1"/>
</dbReference>
<evidence type="ECO:0000313" key="7">
    <source>
        <dbReference type="EMBL" id="KAK4473718.1"/>
    </source>
</evidence>
<feature type="transmembrane region" description="Helical" evidence="5">
    <location>
        <begin position="946"/>
        <end position="968"/>
    </location>
</feature>
<keyword evidence="3 5" id="KW-1133">Transmembrane helix</keyword>
<dbReference type="Pfam" id="PF00335">
    <property type="entry name" value="Tetraspanin"/>
    <property type="match status" value="1"/>
</dbReference>